<keyword evidence="5" id="KW-0727">SH2 domain</keyword>
<dbReference type="OrthoDB" id="995477at2759"/>
<feature type="compositionally biased region" description="Low complexity" evidence="8">
    <location>
        <begin position="1204"/>
        <end position="1213"/>
    </location>
</feature>
<feature type="compositionally biased region" description="Basic and acidic residues" evidence="8">
    <location>
        <begin position="146"/>
        <end position="159"/>
    </location>
</feature>
<feature type="compositionally biased region" description="Pro residues" evidence="8">
    <location>
        <begin position="1490"/>
        <end position="1500"/>
    </location>
</feature>
<feature type="compositionally biased region" description="Basic residues" evidence="8">
    <location>
        <begin position="64"/>
        <end position="74"/>
    </location>
</feature>
<feature type="region of interest" description="Disordered" evidence="8">
    <location>
        <begin position="1490"/>
        <end position="1569"/>
    </location>
</feature>
<feature type="region of interest" description="Disordered" evidence="8">
    <location>
        <begin position="236"/>
        <end position="269"/>
    </location>
</feature>
<dbReference type="Gene3D" id="1.10.3500.10">
    <property type="entry name" value="Tex N-terminal region-like"/>
    <property type="match status" value="1"/>
</dbReference>
<dbReference type="InterPro" id="IPR003029">
    <property type="entry name" value="S1_domain"/>
</dbReference>
<evidence type="ECO:0000256" key="3">
    <source>
        <dbReference type="ARBA" id="ARBA00009253"/>
    </source>
</evidence>
<dbReference type="Pfam" id="PF14635">
    <property type="entry name" value="HHH_7"/>
    <property type="match status" value="1"/>
</dbReference>
<dbReference type="Gene3D" id="3.30.505.10">
    <property type="entry name" value="SH2 domain"/>
    <property type="match status" value="2"/>
</dbReference>
<feature type="compositionally biased region" description="Pro residues" evidence="8">
    <location>
        <begin position="1512"/>
        <end position="1554"/>
    </location>
</feature>
<feature type="region of interest" description="Disordered" evidence="8">
    <location>
        <begin position="96"/>
        <end position="190"/>
    </location>
</feature>
<feature type="compositionally biased region" description="Acidic residues" evidence="8">
    <location>
        <begin position="26"/>
        <end position="37"/>
    </location>
</feature>
<keyword evidence="7" id="KW-0539">Nucleus</keyword>
<dbReference type="GO" id="GO:0003677">
    <property type="term" value="F:DNA binding"/>
    <property type="evidence" value="ECO:0007669"/>
    <property type="project" value="InterPro"/>
</dbReference>
<dbReference type="FunFam" id="1.10.10.2740:FF:000002">
    <property type="entry name" value="Transcription elongation factor Spt6"/>
    <property type="match status" value="1"/>
</dbReference>
<dbReference type="InterPro" id="IPR017072">
    <property type="entry name" value="TF_Spt6"/>
</dbReference>
<keyword evidence="11" id="KW-1185">Reference proteome</keyword>
<feature type="compositionally biased region" description="Acidic residues" evidence="8">
    <location>
        <begin position="160"/>
        <end position="169"/>
    </location>
</feature>
<dbReference type="Gene3D" id="1.10.10.650">
    <property type="entry name" value="RuvA domain 2-like"/>
    <property type="match status" value="1"/>
</dbReference>
<dbReference type="InterPro" id="IPR010994">
    <property type="entry name" value="RuvA_2-like"/>
</dbReference>
<dbReference type="Pfam" id="PF14639">
    <property type="entry name" value="YqgF"/>
    <property type="match status" value="1"/>
</dbReference>
<feature type="compositionally biased region" description="Basic and acidic residues" evidence="8">
    <location>
        <begin position="38"/>
        <end position="47"/>
    </location>
</feature>
<dbReference type="GO" id="GO:0042393">
    <property type="term" value="F:histone binding"/>
    <property type="evidence" value="ECO:0007669"/>
    <property type="project" value="TreeGrafter"/>
</dbReference>
<comment type="subcellular location">
    <subcellularLocation>
        <location evidence="2">Chromosome</location>
    </subcellularLocation>
    <subcellularLocation>
        <location evidence="1">Nucleus</location>
    </subcellularLocation>
</comment>
<dbReference type="GO" id="GO:0034728">
    <property type="term" value="P:nucleosome organization"/>
    <property type="evidence" value="ECO:0007669"/>
    <property type="project" value="TreeGrafter"/>
</dbReference>
<dbReference type="SUPFAM" id="SSF50249">
    <property type="entry name" value="Nucleic acid-binding proteins"/>
    <property type="match status" value="1"/>
</dbReference>
<dbReference type="InterPro" id="IPR037027">
    <property type="entry name" value="YqgF/RNaseH-like_dom_sf"/>
</dbReference>
<dbReference type="Gene3D" id="1.10.150.850">
    <property type="entry name" value="Spt6, helix-hairpin-helix domain"/>
    <property type="match status" value="1"/>
</dbReference>
<reference evidence="11" key="1">
    <citation type="journal article" date="2018" name="Nat. Microbiol.">
        <title>Leveraging single-cell genomics to expand the fungal tree of life.</title>
        <authorList>
            <person name="Ahrendt S.R."/>
            <person name="Quandt C.A."/>
            <person name="Ciobanu D."/>
            <person name="Clum A."/>
            <person name="Salamov A."/>
            <person name="Andreopoulos B."/>
            <person name="Cheng J.F."/>
            <person name="Woyke T."/>
            <person name="Pelin A."/>
            <person name="Henrissat B."/>
            <person name="Reynolds N.K."/>
            <person name="Benny G.L."/>
            <person name="Smith M.E."/>
            <person name="James T.Y."/>
            <person name="Grigoriev I.V."/>
        </authorList>
    </citation>
    <scope>NUCLEOTIDE SEQUENCE [LARGE SCALE GENOMIC DNA]</scope>
    <source>
        <strain evidence="11">RSA 1356</strain>
    </source>
</reference>
<feature type="compositionally biased region" description="Low complexity" evidence="8">
    <location>
        <begin position="1501"/>
        <end position="1511"/>
    </location>
</feature>
<name>A0A4P9XMC6_9FUNG</name>
<dbReference type="InterPro" id="IPR012340">
    <property type="entry name" value="NA-bd_OB-fold"/>
</dbReference>
<feature type="region of interest" description="Disordered" evidence="8">
    <location>
        <begin position="1412"/>
        <end position="1470"/>
    </location>
</feature>
<evidence type="ECO:0000256" key="5">
    <source>
        <dbReference type="ARBA" id="ARBA00022999"/>
    </source>
</evidence>
<evidence type="ECO:0000259" key="9">
    <source>
        <dbReference type="PROSITE" id="PS50126"/>
    </source>
</evidence>
<dbReference type="PANTHER" id="PTHR10145">
    <property type="entry name" value="TRANSCRIPTION ELONGATION FACTOR SPT6"/>
    <property type="match status" value="1"/>
</dbReference>
<dbReference type="GO" id="GO:0140673">
    <property type="term" value="P:transcription elongation-coupled chromatin remodeling"/>
    <property type="evidence" value="ECO:0007669"/>
    <property type="project" value="InterPro"/>
</dbReference>
<dbReference type="InterPro" id="IPR035420">
    <property type="entry name" value="Spt6_SH2"/>
</dbReference>
<keyword evidence="4" id="KW-0158">Chromosome</keyword>
<evidence type="ECO:0000256" key="7">
    <source>
        <dbReference type="ARBA" id="ARBA00023242"/>
    </source>
</evidence>
<dbReference type="SUPFAM" id="SSF55550">
    <property type="entry name" value="SH2 domain"/>
    <property type="match status" value="1"/>
</dbReference>
<evidence type="ECO:0000256" key="2">
    <source>
        <dbReference type="ARBA" id="ARBA00004286"/>
    </source>
</evidence>
<evidence type="ECO:0000256" key="4">
    <source>
        <dbReference type="ARBA" id="ARBA00022454"/>
    </source>
</evidence>
<dbReference type="InterPro" id="IPR035019">
    <property type="entry name" value="Spt6_SH2_N"/>
</dbReference>
<dbReference type="PANTHER" id="PTHR10145:SF6">
    <property type="entry name" value="TRANSCRIPTION ELONGATION FACTOR SPT6"/>
    <property type="match status" value="1"/>
</dbReference>
<evidence type="ECO:0000256" key="6">
    <source>
        <dbReference type="ARBA" id="ARBA00023163"/>
    </source>
</evidence>
<dbReference type="InterPro" id="IPR032706">
    <property type="entry name" value="Spt6_HHH"/>
</dbReference>
<dbReference type="Gene3D" id="2.40.50.140">
    <property type="entry name" value="Nucleic acid-binding proteins"/>
    <property type="match status" value="1"/>
</dbReference>
<dbReference type="GO" id="GO:0031491">
    <property type="term" value="F:nucleosome binding"/>
    <property type="evidence" value="ECO:0007669"/>
    <property type="project" value="TreeGrafter"/>
</dbReference>
<feature type="compositionally biased region" description="Acidic residues" evidence="8">
    <location>
        <begin position="1"/>
        <end position="11"/>
    </location>
</feature>
<feature type="region of interest" description="Disordered" evidence="8">
    <location>
        <begin position="1194"/>
        <end position="1218"/>
    </location>
</feature>
<dbReference type="PROSITE" id="PS50126">
    <property type="entry name" value="S1"/>
    <property type="match status" value="1"/>
</dbReference>
<dbReference type="InterPro" id="IPR028231">
    <property type="entry name" value="Spt6_YqgF"/>
</dbReference>
<dbReference type="InterPro" id="IPR049540">
    <property type="entry name" value="Spt6-like_S1"/>
</dbReference>
<feature type="compositionally biased region" description="Acidic residues" evidence="8">
    <location>
        <begin position="236"/>
        <end position="247"/>
    </location>
</feature>
<dbReference type="STRING" id="78915.A0A4P9XMC6"/>
<feature type="compositionally biased region" description="Acidic residues" evidence="8">
    <location>
        <begin position="48"/>
        <end position="60"/>
    </location>
</feature>
<protein>
    <submittedName>
        <fullName evidence="10">SH2 domain-containing protein</fullName>
    </submittedName>
</protein>
<dbReference type="Pfam" id="PF14632">
    <property type="entry name" value="SPT6_acidic"/>
    <property type="match status" value="1"/>
</dbReference>
<evidence type="ECO:0000313" key="11">
    <source>
        <dbReference type="Proteomes" id="UP000271241"/>
    </source>
</evidence>
<keyword evidence="6" id="KW-0804">Transcription</keyword>
<dbReference type="InterPro" id="IPR042066">
    <property type="entry name" value="Spt6_death-like"/>
</dbReference>
<feature type="domain" description="S1 motif" evidence="9">
    <location>
        <begin position="1097"/>
        <end position="1166"/>
    </location>
</feature>
<dbReference type="CDD" id="cd00164">
    <property type="entry name" value="S1_like"/>
    <property type="match status" value="1"/>
</dbReference>
<dbReference type="InterPro" id="IPR028083">
    <property type="entry name" value="Spt6_acidic_N_dom"/>
</dbReference>
<dbReference type="Pfam" id="PF21710">
    <property type="entry name" value="Spt6_S1"/>
    <property type="match status" value="1"/>
</dbReference>
<feature type="compositionally biased region" description="Low complexity" evidence="8">
    <location>
        <begin position="471"/>
        <end position="480"/>
    </location>
</feature>
<dbReference type="GO" id="GO:0008023">
    <property type="term" value="C:transcription elongation factor complex"/>
    <property type="evidence" value="ECO:0007669"/>
    <property type="project" value="TreeGrafter"/>
</dbReference>
<dbReference type="Gene3D" id="3.30.420.140">
    <property type="entry name" value="YqgF/RNase H-like domain"/>
    <property type="match status" value="1"/>
</dbReference>
<dbReference type="EMBL" id="KZ992774">
    <property type="protein sequence ID" value="RKP07054.1"/>
    <property type="molecule type" value="Genomic_DNA"/>
</dbReference>
<dbReference type="Proteomes" id="UP000271241">
    <property type="component" value="Unassembled WGS sequence"/>
</dbReference>
<dbReference type="InterPro" id="IPR023323">
    <property type="entry name" value="Tex-like_dom_sf"/>
</dbReference>
<dbReference type="SUPFAM" id="SSF47781">
    <property type="entry name" value="RuvA domain 2-like"/>
    <property type="match status" value="1"/>
</dbReference>
<dbReference type="Pfam" id="PF14641">
    <property type="entry name" value="HTH_44"/>
    <property type="match status" value="1"/>
</dbReference>
<dbReference type="CDD" id="cd09918">
    <property type="entry name" value="SH2_Nterm_SPT6_like"/>
    <property type="match status" value="1"/>
</dbReference>
<dbReference type="InterPro" id="IPR023319">
    <property type="entry name" value="Tex-like_HTH_dom_sf"/>
</dbReference>
<evidence type="ECO:0000313" key="10">
    <source>
        <dbReference type="EMBL" id="RKP07054.1"/>
    </source>
</evidence>
<proteinExistence type="inferred from homology"/>
<dbReference type="GO" id="GO:0005694">
    <property type="term" value="C:chromosome"/>
    <property type="evidence" value="ECO:0007669"/>
    <property type="project" value="UniProtKB-SubCell"/>
</dbReference>
<dbReference type="SMART" id="SM00316">
    <property type="entry name" value="S1"/>
    <property type="match status" value="1"/>
</dbReference>
<feature type="compositionally biased region" description="Acidic residues" evidence="8">
    <location>
        <begin position="134"/>
        <end position="143"/>
    </location>
</feature>
<dbReference type="SUPFAM" id="SSF53098">
    <property type="entry name" value="Ribonuclease H-like"/>
    <property type="match status" value="1"/>
</dbReference>
<dbReference type="Gene3D" id="1.10.10.2740">
    <property type="entry name" value="Spt6, Death-like domain"/>
    <property type="match status" value="1"/>
</dbReference>
<gene>
    <name evidence="10" type="ORF">THASP1DRAFT_17624</name>
</gene>
<accession>A0A4P9XMC6</accession>
<dbReference type="InterPro" id="IPR012337">
    <property type="entry name" value="RNaseH-like_sf"/>
</dbReference>
<organism evidence="10 11">
    <name type="scientific">Thamnocephalis sphaerospora</name>
    <dbReference type="NCBI Taxonomy" id="78915"/>
    <lineage>
        <taxon>Eukaryota</taxon>
        <taxon>Fungi</taxon>
        <taxon>Fungi incertae sedis</taxon>
        <taxon>Zoopagomycota</taxon>
        <taxon>Zoopagomycotina</taxon>
        <taxon>Zoopagomycetes</taxon>
        <taxon>Zoopagales</taxon>
        <taxon>Sigmoideomycetaceae</taxon>
        <taxon>Thamnocephalis</taxon>
    </lineage>
</organism>
<dbReference type="InterPro" id="IPR036860">
    <property type="entry name" value="SH2_dom_sf"/>
</dbReference>
<sequence length="1569" mass="178619">MEEDDEDDEEGNVPMSKARGRRAVYDDSEDEDEDELDRETAQDRDGFIVDDDEVEEEEEDIIHHVRQRHHRRRRPQEEDLDEEEIALLEENLGLESRRPEQNNLKRLKKGRREWEDETTRRRHADLNTLFEDRPMEEDADVGDAGDGLRRDGGVRHNDMDDFIEDESDEEHGARRHRRPDMSDFARGGAHDAAMADAGDEDAQERRERHRHRTGGIEDAVDDMADVFGAGYEWALEDDDGEGEEGDREQDGYAGEYADEYDGGRRGRRRPKLKDVFEPSELEERMMTEIDDEIRMRDIPERLQVSLLRGEEVDRGLPTDAELAAETTFIAGRMRDSMPRELSAHVASDMIKTALHFICREHLEVPYIDRYKRDHFEHRMEGRGAATAVAGLTRDHLWRILDLDGVWRSVRRRRDQLQSMLRRLDTPDLYAEDCAQRPVESLEEILDVVGYVRAWHGRELAEKRQHGGGAASGSEAKAAESVPRRRAASGNAWERAKGTSIMQLVAAFGITARQFADNYEDGAKRHHADDPSDDPLVVAERYTCPAFPRADLALAAAKEVMGRQIAVDPAVRRSLRRMFEHDAVVTVRPTDKGRTAVDETHRWYAFKYLRDKPLRHFDNAQFLEILEAEKAGLMQVTITLADSARHLRHCCDLFLSDNYSETAKHWNDQRREILRQAFDVQLLPCMAKWAREWLRGRAEDWVLREVRNKCSDKLGCAPRMVRDSKGKDRLARVLAVSWGHGDIKRDPIHMAFLNERGRLVASPRFDDLREPANQDHFMQLCTEHRPDLVLVAGFNVGTRRLKDQVFQLIDDFYKSGRMDEAVVAFAEDDTARFSMESPRARQEFPDLTPIARYCVAVARRGQRPIEEYCALEDTDLLALKWHPLQDLISKEKLHQALTRCLCEAVSQTGVDLNRAAEGGAHACMLPFVCGLGPRKAKALLRKVEGLASAAMSVRSDLLVQYVLTKVIFINSAAYLRISPSRDILDTTRIHPSHYDLARKMAADALDVDDPHDDHGDPSEHVREMIRSKETHRLDDLILEDYAKELERVTGEPMYRILVDISQEMKHPYGELRRGWHEPPLGEVFERLTGETDRSLHMGLVVMARVTKTQRDYANLQLESGLDGLVMRNNAAEPEPMTTQEALRPGDNVNAVVLKVEKERFLAELSLRPSDVERARRAMKFEAVDPAFDRQACERDEEEAAKRARASANATSSSRSNRHRRILQHPLFKNVSAAAAEAYLARRHVGDCVIRPSYSRGSDHFVVVWKVHDNIYRHIEVIEQQSDASGRQKRSFKADGHVYSDLDELVVLHVEAMTAKVAELREHQRFRTDADLKALHTWILARFQDNPKQVFYGFCPNANRPGRFYLSFCYNEHHPPTDLEIDIIPGGFRLNSTDYVSVTDLINGFKTQVMNAMKRNKEKQRANAKAQQQHQQHQQHHHHQPSHQGPHRSQPMPPPMMGMPPPPPPGAFMPPPPPPAAAMAAAAYYGHVPQPGGYPPPPPPPQMGYAPTAMHMQGPPPPPHMGGRGYPPPPPPPQAQGPYGMPPPPPHGQMPPPPPSQGHGYPGAPLGMRHR</sequence>
<feature type="region of interest" description="Disordered" evidence="8">
    <location>
        <begin position="462"/>
        <end position="492"/>
    </location>
</feature>
<dbReference type="Pfam" id="PF22706">
    <property type="entry name" value="Tex_central_region"/>
    <property type="match status" value="1"/>
</dbReference>
<dbReference type="Pfam" id="PF14633">
    <property type="entry name" value="SH2_2"/>
    <property type="match status" value="1"/>
</dbReference>
<evidence type="ECO:0000256" key="1">
    <source>
        <dbReference type="ARBA" id="ARBA00004123"/>
    </source>
</evidence>
<dbReference type="InterPro" id="IPR055179">
    <property type="entry name" value="Tex-like_central_region"/>
</dbReference>
<evidence type="ECO:0000256" key="8">
    <source>
        <dbReference type="SAM" id="MobiDB-lite"/>
    </source>
</evidence>
<dbReference type="SUPFAM" id="SSF158832">
    <property type="entry name" value="Tex N-terminal region-like"/>
    <property type="match status" value="1"/>
</dbReference>
<feature type="compositionally biased region" description="Pro residues" evidence="8">
    <location>
        <begin position="1449"/>
        <end position="1470"/>
    </location>
</feature>
<comment type="similarity">
    <text evidence="3">Belongs to the SPT6 family.</text>
</comment>
<feature type="region of interest" description="Disordered" evidence="8">
    <location>
        <begin position="1"/>
        <end position="83"/>
    </location>
</feature>
<dbReference type="InterPro" id="IPR028088">
    <property type="entry name" value="Spt6_HTH_DNA-bd_dom"/>
</dbReference>